<proteinExistence type="predicted"/>
<dbReference type="SUPFAM" id="SSF51395">
    <property type="entry name" value="FMN-linked oxidoreductases"/>
    <property type="match status" value="1"/>
</dbReference>
<comment type="caution">
    <text evidence="2">The sequence shown here is derived from an EMBL/GenBank/DDBJ whole genome shotgun (WGS) entry which is preliminary data.</text>
</comment>
<reference evidence="2 3" key="1">
    <citation type="submission" date="2019-03" db="EMBL/GenBank/DDBJ databases">
        <title>Paraburkholderia sp. 4M-K11, isolated from subtropical forest soil.</title>
        <authorList>
            <person name="Gao Z.-H."/>
            <person name="Qiu L.-H."/>
        </authorList>
    </citation>
    <scope>NUCLEOTIDE SEQUENCE [LARGE SCALE GENOMIC DNA]</scope>
    <source>
        <strain evidence="2 3">4M-K11</strain>
    </source>
</reference>
<dbReference type="EMBL" id="SMRP01000013">
    <property type="protein sequence ID" value="TDG20965.1"/>
    <property type="molecule type" value="Genomic_DNA"/>
</dbReference>
<protein>
    <submittedName>
        <fullName evidence="2">Uncharacterized protein</fullName>
    </submittedName>
</protein>
<accession>A0A4R5M588</accession>
<evidence type="ECO:0000313" key="3">
    <source>
        <dbReference type="Proteomes" id="UP000295722"/>
    </source>
</evidence>
<dbReference type="OrthoDB" id="8985337at2"/>
<sequence>MPSKCHCHTSDTKNHDSSAAPLKNHIKPTGHDTTLPTDGHVNDALIACHEARARGGAGLIVMQVAGVHETTRYTSHTKTRRSPS</sequence>
<gene>
    <name evidence="2" type="ORF">EYW47_23945</name>
</gene>
<dbReference type="RefSeq" id="WP_133197317.1">
    <property type="nucleotide sequence ID" value="NZ_JBHUCW010000002.1"/>
</dbReference>
<dbReference type="Proteomes" id="UP000295722">
    <property type="component" value="Unassembled WGS sequence"/>
</dbReference>
<feature type="region of interest" description="Disordered" evidence="1">
    <location>
        <begin position="1"/>
        <end position="36"/>
    </location>
</feature>
<dbReference type="Gene3D" id="3.20.20.70">
    <property type="entry name" value="Aldolase class I"/>
    <property type="match status" value="1"/>
</dbReference>
<dbReference type="AlphaFoldDB" id="A0A4R5M588"/>
<dbReference type="InterPro" id="IPR013785">
    <property type="entry name" value="Aldolase_TIM"/>
</dbReference>
<evidence type="ECO:0000313" key="2">
    <source>
        <dbReference type="EMBL" id="TDG20965.1"/>
    </source>
</evidence>
<name>A0A4R5M588_9BURK</name>
<keyword evidence="3" id="KW-1185">Reference proteome</keyword>
<organism evidence="2 3">
    <name type="scientific">Paraburkholderia silviterrae</name>
    <dbReference type="NCBI Taxonomy" id="2528715"/>
    <lineage>
        <taxon>Bacteria</taxon>
        <taxon>Pseudomonadati</taxon>
        <taxon>Pseudomonadota</taxon>
        <taxon>Betaproteobacteria</taxon>
        <taxon>Burkholderiales</taxon>
        <taxon>Burkholderiaceae</taxon>
        <taxon>Paraburkholderia</taxon>
    </lineage>
</organism>
<evidence type="ECO:0000256" key="1">
    <source>
        <dbReference type="SAM" id="MobiDB-lite"/>
    </source>
</evidence>